<name>A0AA87ZFW4_FICCA</name>
<dbReference type="SUPFAM" id="SSF118290">
    <property type="entry name" value="WRKY DNA-binding domain"/>
    <property type="match status" value="1"/>
</dbReference>
<dbReference type="Proteomes" id="UP001187192">
    <property type="component" value="Unassembled WGS sequence"/>
</dbReference>
<keyword evidence="4" id="KW-0804">Transcription</keyword>
<dbReference type="PROSITE" id="PS50811">
    <property type="entry name" value="WRKY"/>
    <property type="match status" value="1"/>
</dbReference>
<dbReference type="GO" id="GO:0000976">
    <property type="term" value="F:transcription cis-regulatory region binding"/>
    <property type="evidence" value="ECO:0007669"/>
    <property type="project" value="TreeGrafter"/>
</dbReference>
<protein>
    <recommendedName>
        <fullName evidence="8">WRKY domain-containing protein</fullName>
    </recommendedName>
</protein>
<dbReference type="Gramene" id="FCD_00004953-RA">
    <property type="protein sequence ID" value="FCD_00004953-RA:cds"/>
    <property type="gene ID" value="FCD_00004953"/>
</dbReference>
<keyword evidence="5" id="KW-0539">Nucleus</keyword>
<evidence type="ECO:0000313" key="10">
    <source>
        <dbReference type="Proteomes" id="UP001187192"/>
    </source>
</evidence>
<dbReference type="EMBL" id="BTGU01000003">
    <property type="protein sequence ID" value="GMN31910.1"/>
    <property type="molecule type" value="Genomic_DNA"/>
</dbReference>
<accession>A0AA87ZFW4</accession>
<keyword evidence="3" id="KW-0238">DNA-binding</keyword>
<gene>
    <name evidence="9" type="ORF">TIFTF001_003449</name>
</gene>
<dbReference type="PANTHER" id="PTHR32096:SF80">
    <property type="entry name" value="WRKY TRANSCRIPTION FACTOR 27-RELATED"/>
    <property type="match status" value="1"/>
</dbReference>
<proteinExistence type="inferred from homology"/>
<evidence type="ECO:0000256" key="3">
    <source>
        <dbReference type="ARBA" id="ARBA00023125"/>
    </source>
</evidence>
<dbReference type="SMART" id="SM00774">
    <property type="entry name" value="WRKY"/>
    <property type="match status" value="1"/>
</dbReference>
<evidence type="ECO:0000256" key="1">
    <source>
        <dbReference type="ARBA" id="ARBA00004123"/>
    </source>
</evidence>
<dbReference type="GO" id="GO:0003700">
    <property type="term" value="F:DNA-binding transcription factor activity"/>
    <property type="evidence" value="ECO:0007669"/>
    <property type="project" value="InterPro"/>
</dbReference>
<evidence type="ECO:0000259" key="8">
    <source>
        <dbReference type="PROSITE" id="PS50811"/>
    </source>
</evidence>
<evidence type="ECO:0000313" key="9">
    <source>
        <dbReference type="EMBL" id="GMN31910.1"/>
    </source>
</evidence>
<evidence type="ECO:0000256" key="5">
    <source>
        <dbReference type="ARBA" id="ARBA00023242"/>
    </source>
</evidence>
<feature type="compositionally biased region" description="Basic and acidic residues" evidence="7">
    <location>
        <begin position="243"/>
        <end position="258"/>
    </location>
</feature>
<organism evidence="9 10">
    <name type="scientific">Ficus carica</name>
    <name type="common">Common fig</name>
    <dbReference type="NCBI Taxonomy" id="3494"/>
    <lineage>
        <taxon>Eukaryota</taxon>
        <taxon>Viridiplantae</taxon>
        <taxon>Streptophyta</taxon>
        <taxon>Embryophyta</taxon>
        <taxon>Tracheophyta</taxon>
        <taxon>Spermatophyta</taxon>
        <taxon>Magnoliopsida</taxon>
        <taxon>eudicotyledons</taxon>
        <taxon>Gunneridae</taxon>
        <taxon>Pentapetalae</taxon>
        <taxon>rosids</taxon>
        <taxon>fabids</taxon>
        <taxon>Rosales</taxon>
        <taxon>Moraceae</taxon>
        <taxon>Ficeae</taxon>
        <taxon>Ficus</taxon>
    </lineage>
</organism>
<keyword evidence="2" id="KW-0805">Transcription regulation</keyword>
<keyword evidence="10" id="KW-1185">Reference proteome</keyword>
<evidence type="ECO:0000256" key="2">
    <source>
        <dbReference type="ARBA" id="ARBA00023015"/>
    </source>
</evidence>
<comment type="similarity">
    <text evidence="6">Belongs to the WRKY group II-e family.</text>
</comment>
<feature type="region of interest" description="Disordered" evidence="7">
    <location>
        <begin position="236"/>
        <end position="258"/>
    </location>
</feature>
<comment type="caution">
    <text evidence="9">The sequence shown here is derived from an EMBL/GenBank/DDBJ whole genome shotgun (WGS) entry which is preliminary data.</text>
</comment>
<dbReference type="GO" id="GO:0005634">
    <property type="term" value="C:nucleus"/>
    <property type="evidence" value="ECO:0007669"/>
    <property type="project" value="UniProtKB-SubCell"/>
</dbReference>
<evidence type="ECO:0000256" key="7">
    <source>
        <dbReference type="SAM" id="MobiDB-lite"/>
    </source>
</evidence>
<dbReference type="FunFam" id="2.20.25.80:FF:000007">
    <property type="entry name" value="WRKY transcription factor 22"/>
    <property type="match status" value="1"/>
</dbReference>
<dbReference type="InterPro" id="IPR044810">
    <property type="entry name" value="WRKY_plant"/>
</dbReference>
<evidence type="ECO:0000256" key="4">
    <source>
        <dbReference type="ARBA" id="ARBA00023163"/>
    </source>
</evidence>
<feature type="domain" description="WRKY" evidence="8">
    <location>
        <begin position="149"/>
        <end position="215"/>
    </location>
</feature>
<evidence type="ECO:0000256" key="6">
    <source>
        <dbReference type="ARBA" id="ARBA00060761"/>
    </source>
</evidence>
<dbReference type="AlphaFoldDB" id="A0AA87ZFW4"/>
<dbReference type="InterPro" id="IPR003657">
    <property type="entry name" value="WRKY_dom"/>
</dbReference>
<dbReference type="Gene3D" id="2.20.25.80">
    <property type="entry name" value="WRKY domain"/>
    <property type="match status" value="1"/>
</dbReference>
<dbReference type="Pfam" id="PF03106">
    <property type="entry name" value="WRKY"/>
    <property type="match status" value="1"/>
</dbReference>
<reference evidence="9" key="1">
    <citation type="submission" date="2023-07" db="EMBL/GenBank/DDBJ databases">
        <title>draft genome sequence of fig (Ficus carica).</title>
        <authorList>
            <person name="Takahashi T."/>
            <person name="Nishimura K."/>
        </authorList>
    </citation>
    <scope>NUCLEOTIDE SEQUENCE</scope>
</reference>
<sequence length="384" mass="43613">MNQDWDLLAVVRGGHTNNNVEPPMSEDFYNNNYNNMVIGTSKSGFVPNLSILEKHNNNNDDHDHDLLHTYPHLFESTTAFDELEELYKPFYTPVLHSSLISSPTSCVSFPQQVEIENIPQKIMVKNVKQPATKYKKRKNQQKRVVKEVKEDGLCADMWAWRKYGQKPIKGSPYPRSYYRCSSSKGCSARKQVERSPSNPEIFIITYTAEHSHAHPTRRNSLAGSTRSKFPAAVATASKTCSRQLDDHKSSTTPDHDLDVVSTKDVDVDQIRDDDQEMVQKEGIKREYREELDGESTSEIIGMPNDAHHHDLIMSGSGGGYDQMFPSLDELERGLEELDAQTSKKELFFDHHGGFFDGNFGDDHFFDHANWFVDHFSSSTISGAC</sequence>
<dbReference type="PANTHER" id="PTHR32096">
    <property type="entry name" value="WRKY TRANSCRIPTION FACTOR 30-RELATED-RELATED"/>
    <property type="match status" value="1"/>
</dbReference>
<comment type="subcellular location">
    <subcellularLocation>
        <location evidence="1">Nucleus</location>
    </subcellularLocation>
</comment>
<dbReference type="InterPro" id="IPR036576">
    <property type="entry name" value="WRKY_dom_sf"/>
</dbReference>